<comment type="caution">
    <text evidence="4">The sequence shown here is derived from an EMBL/GenBank/DDBJ whole genome shotgun (WGS) entry which is preliminary data.</text>
</comment>
<keyword evidence="2" id="KW-0812">Transmembrane</keyword>
<evidence type="ECO:0000256" key="2">
    <source>
        <dbReference type="SAM" id="Phobius"/>
    </source>
</evidence>
<feature type="transmembrane region" description="Helical" evidence="2">
    <location>
        <begin position="50"/>
        <end position="71"/>
    </location>
</feature>
<feature type="signal peptide" evidence="3">
    <location>
        <begin position="1"/>
        <end position="24"/>
    </location>
</feature>
<dbReference type="EMBL" id="JADQDC010000008">
    <property type="protein sequence ID" value="MBF9151885.1"/>
    <property type="molecule type" value="Genomic_DNA"/>
</dbReference>
<keyword evidence="5" id="KW-1185">Reference proteome</keyword>
<keyword evidence="3" id="KW-0732">Signal</keyword>
<evidence type="ECO:0000256" key="1">
    <source>
        <dbReference type="SAM" id="MobiDB-lite"/>
    </source>
</evidence>
<gene>
    <name evidence="4" type="ORF">I2488_12790</name>
</gene>
<feature type="compositionally biased region" description="Basic and acidic residues" evidence="1">
    <location>
        <begin position="79"/>
        <end position="108"/>
    </location>
</feature>
<reference evidence="4 5" key="1">
    <citation type="submission" date="2020-11" db="EMBL/GenBank/DDBJ databases">
        <title>The genome sequence of Novosphingobium sp. 1Y9A.</title>
        <authorList>
            <person name="Liu Y."/>
        </authorList>
    </citation>
    <scope>NUCLEOTIDE SEQUENCE [LARGE SCALE GENOMIC DNA]</scope>
    <source>
        <strain evidence="4 5">1Y9A</strain>
    </source>
</reference>
<evidence type="ECO:0000313" key="5">
    <source>
        <dbReference type="Proteomes" id="UP000600799"/>
    </source>
</evidence>
<evidence type="ECO:0008006" key="6">
    <source>
        <dbReference type="Google" id="ProtNLM"/>
    </source>
</evidence>
<evidence type="ECO:0000256" key="3">
    <source>
        <dbReference type="SAM" id="SignalP"/>
    </source>
</evidence>
<protein>
    <recommendedName>
        <fullName evidence="6">PepSY domain-containing protein</fullName>
    </recommendedName>
</protein>
<evidence type="ECO:0000313" key="4">
    <source>
        <dbReference type="EMBL" id="MBF9151885.1"/>
    </source>
</evidence>
<proteinExistence type="predicted"/>
<dbReference type="RefSeq" id="WP_196276202.1">
    <property type="nucleotide sequence ID" value="NZ_JADQDC010000008.1"/>
</dbReference>
<keyword evidence="2" id="KW-1133">Transmembrane helix</keyword>
<sequence length="178" mass="19046">MAGRFSRMALAMAALATTALPVAAEAHGGGWNRGGWGGRGWHRDRGGIDGGDVLAGILIIGGIAAIATAASNAQKKNRNAREDDGYRYRPEQDRSDDRTDDWRDRNDRGSGSSARGLNDAVEACTAEAERSGEIEEVYDATRNGDGYRVSGTFRNGDRFSCDVGRDGGVLLDLRKGRI</sequence>
<organism evidence="4 5">
    <name type="scientific">Novosphingobium jiangmenense</name>
    <dbReference type="NCBI Taxonomy" id="2791981"/>
    <lineage>
        <taxon>Bacteria</taxon>
        <taxon>Pseudomonadati</taxon>
        <taxon>Pseudomonadota</taxon>
        <taxon>Alphaproteobacteria</taxon>
        <taxon>Sphingomonadales</taxon>
        <taxon>Sphingomonadaceae</taxon>
        <taxon>Novosphingobium</taxon>
    </lineage>
</organism>
<dbReference type="Proteomes" id="UP000600799">
    <property type="component" value="Unassembled WGS sequence"/>
</dbReference>
<name>A0ABS0HI06_9SPHN</name>
<feature type="chain" id="PRO_5045243964" description="PepSY domain-containing protein" evidence="3">
    <location>
        <begin position="25"/>
        <end position="178"/>
    </location>
</feature>
<accession>A0ABS0HI06</accession>
<keyword evidence="2" id="KW-0472">Membrane</keyword>
<feature type="region of interest" description="Disordered" evidence="1">
    <location>
        <begin position="71"/>
        <end position="128"/>
    </location>
</feature>